<gene>
    <name evidence="1" type="ORF">A3C72_03180</name>
</gene>
<dbReference type="EMBL" id="MHRK01000004">
    <property type="protein sequence ID" value="OHA24809.1"/>
    <property type="molecule type" value="Genomic_DNA"/>
</dbReference>
<dbReference type="Proteomes" id="UP000177130">
    <property type="component" value="Unassembled WGS sequence"/>
</dbReference>
<evidence type="ECO:0000313" key="2">
    <source>
        <dbReference type="Proteomes" id="UP000177130"/>
    </source>
</evidence>
<proteinExistence type="predicted"/>
<protein>
    <submittedName>
        <fullName evidence="1">Uncharacterized protein</fullName>
    </submittedName>
</protein>
<organism evidence="1 2">
    <name type="scientific">Candidatus Taylorbacteria bacterium RIFCSPHIGHO2_02_FULL_43_32b</name>
    <dbReference type="NCBI Taxonomy" id="1802306"/>
    <lineage>
        <taxon>Bacteria</taxon>
        <taxon>Candidatus Tayloriibacteriota</taxon>
    </lineage>
</organism>
<reference evidence="1 2" key="1">
    <citation type="journal article" date="2016" name="Nat. Commun.">
        <title>Thousands of microbial genomes shed light on interconnected biogeochemical processes in an aquifer system.</title>
        <authorList>
            <person name="Anantharaman K."/>
            <person name="Brown C.T."/>
            <person name="Hug L.A."/>
            <person name="Sharon I."/>
            <person name="Castelle C.J."/>
            <person name="Probst A.J."/>
            <person name="Thomas B.C."/>
            <person name="Singh A."/>
            <person name="Wilkins M.J."/>
            <person name="Karaoz U."/>
            <person name="Brodie E.L."/>
            <person name="Williams K.H."/>
            <person name="Hubbard S.S."/>
            <person name="Banfield J.F."/>
        </authorList>
    </citation>
    <scope>NUCLEOTIDE SEQUENCE [LARGE SCALE GENOMIC DNA]</scope>
</reference>
<evidence type="ECO:0000313" key="1">
    <source>
        <dbReference type="EMBL" id="OHA24809.1"/>
    </source>
</evidence>
<name>A0A1G2MNN5_9BACT</name>
<dbReference type="AlphaFoldDB" id="A0A1G2MNN5"/>
<accession>A0A1G2MNN5</accession>
<sequence length="66" mass="7435">MINPCIYLLPLRGIRREDFRAVAELLRSSYQVLRSGLAPLGIGVLYQTATPVTDEHQQVLGLVPWE</sequence>
<comment type="caution">
    <text evidence="1">The sequence shown here is derived from an EMBL/GenBank/DDBJ whole genome shotgun (WGS) entry which is preliminary data.</text>
</comment>